<protein>
    <submittedName>
        <fullName evidence="3">Uncharacterized protein</fullName>
    </submittedName>
</protein>
<name>A0A9P7HD24_9HYPO</name>
<proteinExistence type="predicted"/>
<organism evidence="3 4">
    <name type="scientific">Fusarium xylarioides</name>
    <dbReference type="NCBI Taxonomy" id="221167"/>
    <lineage>
        <taxon>Eukaryota</taxon>
        <taxon>Fungi</taxon>
        <taxon>Dikarya</taxon>
        <taxon>Ascomycota</taxon>
        <taxon>Pezizomycotina</taxon>
        <taxon>Sordariomycetes</taxon>
        <taxon>Hypocreomycetidae</taxon>
        <taxon>Hypocreales</taxon>
        <taxon>Nectriaceae</taxon>
        <taxon>Fusarium</taxon>
        <taxon>Fusarium fujikuroi species complex</taxon>
    </lineage>
</organism>
<sequence>MAVLLQSVILFIIQVYLASADVQPRIHHNVKVEKTDPGVSIRGNQISILHADADGEKFYACNLDAGKILTRSDDKKWVACCLSGQRLVGVTETDFDCCDESDVVTGSSDAGYGCCPPGHTYDGTTCRRRQSSAVSGDPVPAEMKSGIIEGRCYELTFSDGLVLGIDAKAFYKVAKSVPEHRPGSFHKSIIIEDPIQQPNGNRDTKYWLDNSRDGNSIKRTENIEKAGLFTLKKSSDGYCLGGLHQGVDRADTEAGLRFLLGEENKDSCLLFKPVEVSCKMQAKRFDEPSCPPRITSEKHPDTIVEGSVGCLYWRSSGGPHIPDMARQPYIHYNYYAGHPQMGSIERGYARSSAEGGDGFGGSASAESGQPVERAERNNERKCN</sequence>
<evidence type="ECO:0000256" key="2">
    <source>
        <dbReference type="SAM" id="SignalP"/>
    </source>
</evidence>
<feature type="compositionally biased region" description="Basic and acidic residues" evidence="1">
    <location>
        <begin position="372"/>
        <end position="383"/>
    </location>
</feature>
<evidence type="ECO:0000313" key="3">
    <source>
        <dbReference type="EMBL" id="KAG5758526.1"/>
    </source>
</evidence>
<feature type="chain" id="PRO_5040517297" evidence="2">
    <location>
        <begin position="21"/>
        <end position="383"/>
    </location>
</feature>
<reference evidence="3" key="1">
    <citation type="journal article" date="2020" name="bioRxiv">
        <title>Historical genomics reveals the evolutionary mechanisms behind multiple outbreaks of the host-specific coffee wilt pathogen Fusarium xylarioides.</title>
        <authorList>
            <person name="Peck D."/>
            <person name="Nowell R.W."/>
            <person name="Flood J."/>
            <person name="Ryan M.J."/>
            <person name="Barraclough T.G."/>
        </authorList>
    </citation>
    <scope>NUCLEOTIDE SEQUENCE</scope>
    <source>
        <strain evidence="3">IMI 127659i</strain>
    </source>
</reference>
<dbReference type="Proteomes" id="UP000750502">
    <property type="component" value="Unassembled WGS sequence"/>
</dbReference>
<gene>
    <name evidence="3" type="ORF">H9Q72_013334</name>
</gene>
<keyword evidence="4" id="KW-1185">Reference proteome</keyword>
<feature type="region of interest" description="Disordered" evidence="1">
    <location>
        <begin position="349"/>
        <end position="383"/>
    </location>
</feature>
<reference evidence="3" key="2">
    <citation type="submission" date="2020-10" db="EMBL/GenBank/DDBJ databases">
        <authorList>
            <person name="Peck L.D."/>
            <person name="Nowell R.W."/>
            <person name="Flood J."/>
            <person name="Ryan M.J."/>
            <person name="Barraclough T.G."/>
        </authorList>
    </citation>
    <scope>NUCLEOTIDE SEQUENCE</scope>
    <source>
        <strain evidence="3">IMI 127659i</strain>
    </source>
</reference>
<keyword evidence="2" id="KW-0732">Signal</keyword>
<accession>A0A9P7HD24</accession>
<comment type="caution">
    <text evidence="3">The sequence shown here is derived from an EMBL/GenBank/DDBJ whole genome shotgun (WGS) entry which is preliminary data.</text>
</comment>
<evidence type="ECO:0000313" key="4">
    <source>
        <dbReference type="Proteomes" id="UP000750502"/>
    </source>
</evidence>
<evidence type="ECO:0000256" key="1">
    <source>
        <dbReference type="SAM" id="MobiDB-lite"/>
    </source>
</evidence>
<dbReference type="EMBL" id="JADFTT010000808">
    <property type="protein sequence ID" value="KAG5758526.1"/>
    <property type="molecule type" value="Genomic_DNA"/>
</dbReference>
<feature type="signal peptide" evidence="2">
    <location>
        <begin position="1"/>
        <end position="20"/>
    </location>
</feature>
<dbReference type="AlphaFoldDB" id="A0A9P7HD24"/>
<dbReference type="OrthoDB" id="4662630at2759"/>